<dbReference type="Proteomes" id="UP000295722">
    <property type="component" value="Unassembled WGS sequence"/>
</dbReference>
<evidence type="ECO:0000313" key="4">
    <source>
        <dbReference type="Proteomes" id="UP000295722"/>
    </source>
</evidence>
<keyword evidence="4" id="KW-1185">Reference proteome</keyword>
<comment type="caution">
    <text evidence="3">The sequence shown here is derived from an EMBL/GenBank/DDBJ whole genome shotgun (WGS) entry which is preliminary data.</text>
</comment>
<organism evidence="3 4">
    <name type="scientific">Paraburkholderia silviterrae</name>
    <dbReference type="NCBI Taxonomy" id="2528715"/>
    <lineage>
        <taxon>Bacteria</taxon>
        <taxon>Pseudomonadati</taxon>
        <taxon>Pseudomonadota</taxon>
        <taxon>Betaproteobacteria</taxon>
        <taxon>Burkholderiales</taxon>
        <taxon>Burkholderiaceae</taxon>
        <taxon>Paraburkholderia</taxon>
    </lineage>
</organism>
<proteinExistence type="predicted"/>
<evidence type="ECO:0000313" key="3">
    <source>
        <dbReference type="EMBL" id="TDG22752.1"/>
    </source>
</evidence>
<dbReference type="AlphaFoldDB" id="A0A4R5M8D6"/>
<keyword evidence="2" id="KW-0732">Signal</keyword>
<evidence type="ECO:0000256" key="1">
    <source>
        <dbReference type="SAM" id="MobiDB-lite"/>
    </source>
</evidence>
<dbReference type="EMBL" id="SMRP01000007">
    <property type="protein sequence ID" value="TDG22752.1"/>
    <property type="molecule type" value="Genomic_DNA"/>
</dbReference>
<sequence>MKVTLKAIIASAALVALAAPALSFAQSESTVTRAQVLAELVQAGYYPGRANDPHYPDDLQAAEARVARNNAAADSSGYGGAATGTSASGERQPIAAGPAGSIFGHH</sequence>
<feature type="chain" id="PRO_5020249596" evidence="2">
    <location>
        <begin position="26"/>
        <end position="106"/>
    </location>
</feature>
<dbReference type="Pfam" id="PF13663">
    <property type="entry name" value="DUF4148"/>
    <property type="match status" value="1"/>
</dbReference>
<protein>
    <submittedName>
        <fullName evidence="3">DUF4148 domain-containing protein</fullName>
    </submittedName>
</protein>
<reference evidence="3 4" key="1">
    <citation type="submission" date="2019-03" db="EMBL/GenBank/DDBJ databases">
        <title>Paraburkholderia sp. 4M-K11, isolated from subtropical forest soil.</title>
        <authorList>
            <person name="Gao Z.-H."/>
            <person name="Qiu L.-H."/>
        </authorList>
    </citation>
    <scope>NUCLEOTIDE SEQUENCE [LARGE SCALE GENOMIC DNA]</scope>
    <source>
        <strain evidence="3 4">4M-K11</strain>
    </source>
</reference>
<accession>A0A4R5M8D6</accession>
<name>A0A4R5M8D6_9BURK</name>
<evidence type="ECO:0000256" key="2">
    <source>
        <dbReference type="SAM" id="SignalP"/>
    </source>
</evidence>
<gene>
    <name evidence="3" type="ORF">EYW47_16160</name>
</gene>
<dbReference type="InterPro" id="IPR025421">
    <property type="entry name" value="DUF4148"/>
</dbReference>
<feature type="region of interest" description="Disordered" evidence="1">
    <location>
        <begin position="71"/>
        <end position="106"/>
    </location>
</feature>
<feature type="signal peptide" evidence="2">
    <location>
        <begin position="1"/>
        <end position="25"/>
    </location>
</feature>
<dbReference type="RefSeq" id="WP_133195849.1">
    <property type="nucleotide sequence ID" value="NZ_JBHUCW010000011.1"/>
</dbReference>